<proteinExistence type="predicted"/>
<accession>A0AAN2CAX8</accession>
<dbReference type="RefSeq" id="WP_317995180.1">
    <property type="nucleotide sequence ID" value="NZ_AP025523.1"/>
</dbReference>
<evidence type="ECO:0000313" key="1">
    <source>
        <dbReference type="EMBL" id="BDE07601.1"/>
    </source>
</evidence>
<dbReference type="EMBL" id="AP025523">
    <property type="protein sequence ID" value="BDE07601.1"/>
    <property type="molecule type" value="Genomic_DNA"/>
</dbReference>
<name>A0AAN2CAX8_UNVUL</name>
<reference evidence="1 2" key="1">
    <citation type="journal article" date="2022" name="ISME Commun">
        <title>Vulcanimicrobium alpinus gen. nov. sp. nov., the first cultivated representative of the candidate phylum 'Eremiobacterota', is a metabolically versatile aerobic anoxygenic phototroph.</title>
        <authorList>
            <person name="Yabe S."/>
            <person name="Muto K."/>
            <person name="Abe K."/>
            <person name="Yokota A."/>
            <person name="Staudigel H."/>
            <person name="Tebo B.M."/>
        </authorList>
    </citation>
    <scope>NUCLEOTIDE SEQUENCE [LARGE SCALE GENOMIC DNA]</scope>
    <source>
        <strain evidence="1 2">WC8-2</strain>
    </source>
</reference>
<dbReference type="Proteomes" id="UP001317532">
    <property type="component" value="Chromosome"/>
</dbReference>
<evidence type="ECO:0000313" key="2">
    <source>
        <dbReference type="Proteomes" id="UP001317532"/>
    </source>
</evidence>
<organism evidence="1 2">
    <name type="scientific">Vulcanimicrobium alpinum</name>
    <dbReference type="NCBI Taxonomy" id="3016050"/>
    <lineage>
        <taxon>Bacteria</taxon>
        <taxon>Bacillati</taxon>
        <taxon>Vulcanimicrobiota</taxon>
        <taxon>Vulcanimicrobiia</taxon>
        <taxon>Vulcanimicrobiales</taxon>
        <taxon>Vulcanimicrobiaceae</taxon>
        <taxon>Vulcanimicrobium</taxon>
    </lineage>
</organism>
<dbReference type="AlphaFoldDB" id="A0AAN2CAX8"/>
<keyword evidence="2" id="KW-1185">Reference proteome</keyword>
<sequence length="107" mass="11700">MNSVEQMNLLMREAARSLEEQNTSNRQIIQIIAKIQRHANGVEETLARQRGASEKLMAQAKSLAAAGRATADANAGFDDLVISLRDRLRRVASGQLVAREEAALASR</sequence>
<dbReference type="KEGG" id="vab:WPS_28770"/>
<protein>
    <submittedName>
        <fullName evidence="1">Uncharacterized protein</fullName>
    </submittedName>
</protein>
<gene>
    <name evidence="1" type="ORF">WPS_28770</name>
</gene>